<dbReference type="AlphaFoldDB" id="A0A269ZB76"/>
<reference evidence="3 5" key="2">
    <citation type="submission" date="2019-02" db="EMBL/GenBank/DDBJ databases">
        <authorList>
            <consortium name="Pathogen Informatics"/>
        </authorList>
    </citation>
    <scope>NUCLEOTIDE SEQUENCE [LARGE SCALE GENOMIC DNA]</scope>
    <source>
        <strain evidence="3 5">3012STDY7078520</strain>
    </source>
</reference>
<dbReference type="Pfam" id="PF03551">
    <property type="entry name" value="PadR"/>
    <property type="match status" value="1"/>
</dbReference>
<dbReference type="EMBL" id="NCWY01000009">
    <property type="protein sequence ID" value="PAK95053.1"/>
    <property type="molecule type" value="Genomic_DNA"/>
</dbReference>
<evidence type="ECO:0000313" key="4">
    <source>
        <dbReference type="Proteomes" id="UP000216867"/>
    </source>
</evidence>
<dbReference type="Proteomes" id="UP000216867">
    <property type="component" value="Unassembled WGS sequence"/>
</dbReference>
<reference evidence="2 4" key="1">
    <citation type="submission" date="2017-04" db="EMBL/GenBank/DDBJ databases">
        <title>Kefir bacterial isolates.</title>
        <authorList>
            <person name="Kim Y."/>
            <person name="Blasche S."/>
            <person name="Patil K.R."/>
        </authorList>
    </citation>
    <scope>NUCLEOTIDE SEQUENCE [LARGE SCALE GENOMIC DNA]</scope>
    <source>
        <strain evidence="2 4">OG2</strain>
    </source>
</reference>
<dbReference type="RefSeq" id="WP_095376322.1">
    <property type="nucleotide sequence ID" value="NZ_CAACXN010000015.1"/>
</dbReference>
<name>A0A269ZB76_9MICO</name>
<dbReference type="InterPro" id="IPR036388">
    <property type="entry name" value="WH-like_DNA-bd_sf"/>
</dbReference>
<dbReference type="Gene3D" id="1.10.10.10">
    <property type="entry name" value="Winged helix-like DNA-binding domain superfamily/Winged helix DNA-binding domain"/>
    <property type="match status" value="1"/>
</dbReference>
<evidence type="ECO:0000313" key="2">
    <source>
        <dbReference type="EMBL" id="PAK95053.1"/>
    </source>
</evidence>
<evidence type="ECO:0000259" key="1">
    <source>
        <dbReference type="Pfam" id="PF03551"/>
    </source>
</evidence>
<dbReference type="PANTHER" id="PTHR43252">
    <property type="entry name" value="TRANSCRIPTIONAL REGULATOR YQJI"/>
    <property type="match status" value="1"/>
</dbReference>
<dbReference type="PANTHER" id="PTHR43252:SF4">
    <property type="entry name" value="TRANSCRIPTIONAL REGULATORY PROTEIN"/>
    <property type="match status" value="1"/>
</dbReference>
<feature type="domain" description="Transcription regulator PadR N-terminal" evidence="1">
    <location>
        <begin position="7"/>
        <end position="79"/>
    </location>
</feature>
<protein>
    <submittedName>
        <fullName evidence="3">Transcriptional regulator, Acidobacterial, PadR-family</fullName>
    </submittedName>
</protein>
<evidence type="ECO:0000313" key="5">
    <source>
        <dbReference type="Proteomes" id="UP000386281"/>
    </source>
</evidence>
<dbReference type="InterPro" id="IPR036390">
    <property type="entry name" value="WH_DNA-bd_sf"/>
</dbReference>
<dbReference type="SUPFAM" id="SSF46785">
    <property type="entry name" value="Winged helix' DNA-binding domain"/>
    <property type="match status" value="1"/>
</dbReference>
<evidence type="ECO:0000313" key="3">
    <source>
        <dbReference type="EMBL" id="VEW13675.1"/>
    </source>
</evidence>
<accession>A0A269ZB76</accession>
<dbReference type="GeneID" id="99774074"/>
<dbReference type="Proteomes" id="UP000386281">
    <property type="component" value="Unassembled WGS sequence"/>
</dbReference>
<sequence length="205" mass="23272">MSLRSAILAVLRIGPTSGYELQKLFSQSVGYVWHAPDSQIYPELRKMADRGLIVAEEQTRGTAGTRKVYHVTDSGDEEFVDWMNSPLKYQRIRDAAHLRAAYLESADAEAVEEFLTSHIEHWQKELDTWEGEIAKIDSLTSPMLNRRLEVTADEKREATIAFKRYSYEGLAARARGEIRWAREGLALAKRLGITDTDDEAQTPIT</sequence>
<organism evidence="2 4">
    <name type="scientific">Brevibacterium casei</name>
    <dbReference type="NCBI Taxonomy" id="33889"/>
    <lineage>
        <taxon>Bacteria</taxon>
        <taxon>Bacillati</taxon>
        <taxon>Actinomycetota</taxon>
        <taxon>Actinomycetes</taxon>
        <taxon>Micrococcales</taxon>
        <taxon>Brevibacteriaceae</taxon>
        <taxon>Brevibacterium</taxon>
    </lineage>
</organism>
<dbReference type="EMBL" id="CAACXN010000015">
    <property type="protein sequence ID" value="VEW13675.1"/>
    <property type="molecule type" value="Genomic_DNA"/>
</dbReference>
<dbReference type="InterPro" id="IPR005149">
    <property type="entry name" value="Tscrpt_reg_PadR_N"/>
</dbReference>
<gene>
    <name evidence="2" type="ORF">B8X04_11210</name>
    <name evidence="3" type="ORF">NCTC12391_01900</name>
</gene>
<proteinExistence type="predicted"/>